<dbReference type="Proteomes" id="UP000092445">
    <property type="component" value="Unassembled WGS sequence"/>
</dbReference>
<organism evidence="2 3">
    <name type="scientific">Glossina pallidipes</name>
    <name type="common">Tsetse fly</name>
    <dbReference type="NCBI Taxonomy" id="7398"/>
    <lineage>
        <taxon>Eukaryota</taxon>
        <taxon>Metazoa</taxon>
        <taxon>Ecdysozoa</taxon>
        <taxon>Arthropoda</taxon>
        <taxon>Hexapoda</taxon>
        <taxon>Insecta</taxon>
        <taxon>Pterygota</taxon>
        <taxon>Neoptera</taxon>
        <taxon>Endopterygota</taxon>
        <taxon>Diptera</taxon>
        <taxon>Brachycera</taxon>
        <taxon>Muscomorpha</taxon>
        <taxon>Hippoboscoidea</taxon>
        <taxon>Glossinidae</taxon>
        <taxon>Glossina</taxon>
    </lineage>
</organism>
<accession>A0A1A9ZR75</accession>
<dbReference type="AlphaFoldDB" id="A0A1A9ZR75"/>
<keyword evidence="1" id="KW-1133">Transmembrane helix</keyword>
<protein>
    <submittedName>
        <fullName evidence="2">Uncharacterized protein</fullName>
    </submittedName>
</protein>
<feature type="transmembrane region" description="Helical" evidence="1">
    <location>
        <begin position="94"/>
        <end position="111"/>
    </location>
</feature>
<sequence>MFILWVFFADVIQRRQLDPKEMYTCENVTKNKLDRVNSEIDLAAISVYLFPPAEITISNLVGNNNLENQLTNLKPFKPLTTSLRTTELKKFRKFGLIIIIIVIILEGRMMGKNDFL</sequence>
<evidence type="ECO:0000313" key="2">
    <source>
        <dbReference type="EnsemblMetazoa" id="GPAI022496-PA"/>
    </source>
</evidence>
<keyword evidence="1" id="KW-0472">Membrane</keyword>
<reference evidence="2" key="2">
    <citation type="submission" date="2020-05" db="UniProtKB">
        <authorList>
            <consortium name="EnsemblMetazoa"/>
        </authorList>
    </citation>
    <scope>IDENTIFICATION</scope>
    <source>
        <strain evidence="2">IAEA</strain>
    </source>
</reference>
<reference evidence="3" key="1">
    <citation type="submission" date="2014-03" db="EMBL/GenBank/DDBJ databases">
        <authorList>
            <person name="Aksoy S."/>
            <person name="Warren W."/>
            <person name="Wilson R.K."/>
        </authorList>
    </citation>
    <scope>NUCLEOTIDE SEQUENCE [LARGE SCALE GENOMIC DNA]</scope>
    <source>
        <strain evidence="3">IAEA</strain>
    </source>
</reference>
<evidence type="ECO:0000256" key="1">
    <source>
        <dbReference type="SAM" id="Phobius"/>
    </source>
</evidence>
<name>A0A1A9ZR75_GLOPL</name>
<keyword evidence="3" id="KW-1185">Reference proteome</keyword>
<proteinExistence type="predicted"/>
<evidence type="ECO:0000313" key="3">
    <source>
        <dbReference type="Proteomes" id="UP000092445"/>
    </source>
</evidence>
<dbReference type="EnsemblMetazoa" id="GPAI022496-RA">
    <property type="protein sequence ID" value="GPAI022496-PA"/>
    <property type="gene ID" value="GPAI022496"/>
</dbReference>
<dbReference type="VEuPathDB" id="VectorBase:GPAI022496"/>
<keyword evidence="1" id="KW-0812">Transmembrane</keyword>